<dbReference type="EMBL" id="AFOY02000015">
    <property type="protein sequence ID" value="EXF93122.1"/>
    <property type="molecule type" value="Genomic_DNA"/>
</dbReference>
<dbReference type="PIRSF" id="PIRSF021700">
    <property type="entry name" value="3_dmu_93_MTrfase"/>
    <property type="match status" value="1"/>
</dbReference>
<dbReference type="InterPro" id="IPR028973">
    <property type="entry name" value="PhnB-like"/>
</dbReference>
<protein>
    <submittedName>
        <fullName evidence="2">3-demethylubiquinone-9 3-methyltransferase</fullName>
    </submittedName>
</protein>
<dbReference type="HOGENOM" id="CLU_046006_22_1_6"/>
<keyword evidence="2" id="KW-0808">Transferase</keyword>
<reference evidence="2 3" key="1">
    <citation type="journal article" date="2011" name="J. Bacteriol.">
        <title>Draft genome sequence of the polycyclic aromatic hydrocarbon-degrading, genetically engineered bioluminescent bioreporter Pseudomonas fluorescens HK44.</title>
        <authorList>
            <person name="Chauhan A."/>
            <person name="Layton A.C."/>
            <person name="Williams D.E."/>
            <person name="Smartt A.E."/>
            <person name="Ripp S."/>
            <person name="Karpinets T.V."/>
            <person name="Brown S.D."/>
            <person name="Sayler G.S."/>
        </authorList>
    </citation>
    <scope>NUCLEOTIDE SEQUENCE [LARGE SCALE GENOMIC DNA]</scope>
    <source>
        <strain evidence="2 3">HK44</strain>
    </source>
</reference>
<dbReference type="Proteomes" id="UP000022611">
    <property type="component" value="Unassembled WGS sequence"/>
</dbReference>
<gene>
    <name evidence="2" type="ORF">HK44_005360</name>
</gene>
<dbReference type="SUPFAM" id="SSF54593">
    <property type="entry name" value="Glyoxalase/Bleomycin resistance protein/Dihydroxybiphenyl dioxygenase"/>
    <property type="match status" value="1"/>
</dbReference>
<evidence type="ECO:0000313" key="3">
    <source>
        <dbReference type="Proteomes" id="UP000022611"/>
    </source>
</evidence>
<proteinExistence type="predicted"/>
<feature type="domain" description="PhnB-like" evidence="1">
    <location>
        <begin position="5"/>
        <end position="125"/>
    </location>
</feature>
<dbReference type="InterPro" id="IPR009725">
    <property type="entry name" value="3_dmu_93_MTrfase"/>
</dbReference>
<dbReference type="GO" id="GO:0032259">
    <property type="term" value="P:methylation"/>
    <property type="evidence" value="ECO:0007669"/>
    <property type="project" value="UniProtKB-KW"/>
</dbReference>
<accession>A0A010T6N6</accession>
<name>A0A010T6N6_PSEFL</name>
<dbReference type="Gene3D" id="3.10.180.10">
    <property type="entry name" value="2,3-Dihydroxybiphenyl 1,2-Dioxygenase, domain 1"/>
    <property type="match status" value="1"/>
</dbReference>
<keyword evidence="2" id="KW-0830">Ubiquinone</keyword>
<dbReference type="PATRIC" id="fig|1042209.11.peg.3435"/>
<dbReference type="eggNOG" id="COG3865">
    <property type="taxonomic scope" value="Bacteria"/>
</dbReference>
<dbReference type="OrthoDB" id="5293819at2"/>
<dbReference type="PANTHER" id="PTHR33990">
    <property type="entry name" value="PROTEIN YJDN-RELATED"/>
    <property type="match status" value="1"/>
</dbReference>
<keyword evidence="2" id="KW-0489">Methyltransferase</keyword>
<dbReference type="CDD" id="cd06588">
    <property type="entry name" value="PhnB_like"/>
    <property type="match status" value="1"/>
</dbReference>
<dbReference type="InterPro" id="IPR029068">
    <property type="entry name" value="Glyas_Bleomycin-R_OHBP_Dase"/>
</dbReference>
<dbReference type="AlphaFoldDB" id="A0A010T6N6"/>
<organism evidence="2 3">
    <name type="scientific">Pseudomonas fluorescens HK44</name>
    <dbReference type="NCBI Taxonomy" id="1042209"/>
    <lineage>
        <taxon>Bacteria</taxon>
        <taxon>Pseudomonadati</taxon>
        <taxon>Pseudomonadota</taxon>
        <taxon>Gammaproteobacteria</taxon>
        <taxon>Pseudomonadales</taxon>
        <taxon>Pseudomonadaceae</taxon>
        <taxon>Pseudomonas</taxon>
    </lineage>
</organism>
<evidence type="ECO:0000259" key="1">
    <source>
        <dbReference type="Pfam" id="PF06983"/>
    </source>
</evidence>
<comment type="caution">
    <text evidence="2">The sequence shown here is derived from an EMBL/GenBank/DDBJ whole genome shotgun (WGS) entry which is preliminary data.</text>
</comment>
<dbReference type="GO" id="GO:0008168">
    <property type="term" value="F:methyltransferase activity"/>
    <property type="evidence" value="ECO:0007669"/>
    <property type="project" value="UniProtKB-KW"/>
</dbReference>
<sequence>MSRIQKLTPCLWFDDQAEAAAQFYCSVFEHSTITAITHYGKAGFELHGRPEGSVMTVSFMLDGQTFTALNGGPVFRFSEAISFQVNCHTQYEIDHFWNALSAGGDKQAQQCGWLKDKFGLSWQIVPVVMMDMMTDRDTAKSQRVMQAMLQMKKLDIATLERAFNGES</sequence>
<evidence type="ECO:0000313" key="2">
    <source>
        <dbReference type="EMBL" id="EXF93122.1"/>
    </source>
</evidence>
<dbReference type="PANTHER" id="PTHR33990:SF2">
    <property type="entry name" value="PHNB-LIKE DOMAIN-CONTAINING PROTEIN"/>
    <property type="match status" value="1"/>
</dbReference>
<dbReference type="RefSeq" id="WP_019690647.1">
    <property type="nucleotide sequence ID" value="NZ_AFOY02000015.1"/>
</dbReference>
<dbReference type="Pfam" id="PF06983">
    <property type="entry name" value="3-dmu-9_3-mt"/>
    <property type="match status" value="1"/>
</dbReference>